<feature type="compositionally biased region" description="Low complexity" evidence="13">
    <location>
        <begin position="32"/>
        <end position="45"/>
    </location>
</feature>
<feature type="domain" description="TonB-dependent receptor plug" evidence="16">
    <location>
        <begin position="66"/>
        <end position="174"/>
    </location>
</feature>
<dbReference type="RefSeq" id="WP_111731431.1">
    <property type="nucleotide sequence ID" value="NZ_QHKO01000015.1"/>
</dbReference>
<evidence type="ECO:0000256" key="7">
    <source>
        <dbReference type="ARBA" id="ARBA00023004"/>
    </source>
</evidence>
<evidence type="ECO:0000256" key="8">
    <source>
        <dbReference type="ARBA" id="ARBA00023065"/>
    </source>
</evidence>
<dbReference type="EMBL" id="QHKO01000015">
    <property type="protein sequence ID" value="RAL20072.1"/>
    <property type="molecule type" value="Genomic_DNA"/>
</dbReference>
<evidence type="ECO:0000256" key="10">
    <source>
        <dbReference type="ARBA" id="ARBA00023136"/>
    </source>
</evidence>
<dbReference type="SUPFAM" id="SSF56935">
    <property type="entry name" value="Porins"/>
    <property type="match status" value="1"/>
</dbReference>
<comment type="subcellular location">
    <subcellularLocation>
        <location evidence="1">Cell outer membrane</location>
        <topology evidence="1">Multi-pass membrane protein</topology>
    </subcellularLocation>
</comment>
<evidence type="ECO:0000256" key="3">
    <source>
        <dbReference type="ARBA" id="ARBA00022452"/>
    </source>
</evidence>
<dbReference type="InterPro" id="IPR012910">
    <property type="entry name" value="Plug_dom"/>
</dbReference>
<evidence type="ECO:0000256" key="2">
    <source>
        <dbReference type="ARBA" id="ARBA00022448"/>
    </source>
</evidence>
<reference evidence="17 18" key="1">
    <citation type="submission" date="2018-05" db="EMBL/GenBank/DDBJ databases">
        <title>Lujinxingia marina gen. nov. sp. nov., a new facultative anaerobic member of the class Deltaproteobacteria, and proposal of Lujinxingaceae fam. nov.</title>
        <authorList>
            <person name="Li C.-M."/>
        </authorList>
    </citation>
    <scope>NUCLEOTIDE SEQUENCE [LARGE SCALE GENOMIC DNA]</scope>
    <source>
        <strain evidence="17 18">B210</strain>
    </source>
</reference>
<feature type="region of interest" description="Disordered" evidence="13">
    <location>
        <begin position="20"/>
        <end position="51"/>
    </location>
</feature>
<proteinExistence type="inferred from homology"/>
<keyword evidence="6 14" id="KW-0732">Signal</keyword>
<evidence type="ECO:0000256" key="4">
    <source>
        <dbReference type="ARBA" id="ARBA00022496"/>
    </source>
</evidence>
<keyword evidence="5" id="KW-0812">Transmembrane</keyword>
<dbReference type="InterPro" id="IPR039426">
    <property type="entry name" value="TonB-dep_rcpt-like"/>
</dbReference>
<feature type="domain" description="TonB-dependent receptor-like beta-barrel" evidence="15">
    <location>
        <begin position="281"/>
        <end position="663"/>
    </location>
</feature>
<keyword evidence="9 12" id="KW-0798">TonB box</keyword>
<feature type="signal peptide" evidence="14">
    <location>
        <begin position="1"/>
        <end position="23"/>
    </location>
</feature>
<dbReference type="Pfam" id="PF07715">
    <property type="entry name" value="Plug"/>
    <property type="match status" value="1"/>
</dbReference>
<organism evidence="17 18">
    <name type="scientific">Lujinxingia litoralis</name>
    <dbReference type="NCBI Taxonomy" id="2211119"/>
    <lineage>
        <taxon>Bacteria</taxon>
        <taxon>Deltaproteobacteria</taxon>
        <taxon>Bradymonadales</taxon>
        <taxon>Lujinxingiaceae</taxon>
        <taxon>Lujinxingia</taxon>
    </lineage>
</organism>
<gene>
    <name evidence="17" type="ORF">DL240_18750</name>
</gene>
<keyword evidence="2" id="KW-0813">Transport</keyword>
<dbReference type="Pfam" id="PF00593">
    <property type="entry name" value="TonB_dep_Rec_b-barrel"/>
    <property type="match status" value="1"/>
</dbReference>
<dbReference type="InterPro" id="IPR037066">
    <property type="entry name" value="Plug_dom_sf"/>
</dbReference>
<keyword evidence="8" id="KW-0406">Ion transport</keyword>
<evidence type="ECO:0000256" key="13">
    <source>
        <dbReference type="SAM" id="MobiDB-lite"/>
    </source>
</evidence>
<keyword evidence="11" id="KW-0998">Cell outer membrane</keyword>
<dbReference type="PANTHER" id="PTHR32552">
    <property type="entry name" value="FERRICHROME IRON RECEPTOR-RELATED"/>
    <property type="match status" value="1"/>
</dbReference>
<evidence type="ECO:0008006" key="19">
    <source>
        <dbReference type="Google" id="ProtNLM"/>
    </source>
</evidence>
<dbReference type="InterPro" id="IPR000531">
    <property type="entry name" value="Beta-barrel_TonB"/>
</dbReference>
<evidence type="ECO:0000256" key="6">
    <source>
        <dbReference type="ARBA" id="ARBA00022729"/>
    </source>
</evidence>
<evidence type="ECO:0000259" key="15">
    <source>
        <dbReference type="Pfam" id="PF00593"/>
    </source>
</evidence>
<keyword evidence="3" id="KW-1134">Transmembrane beta strand</keyword>
<dbReference type="GO" id="GO:0009279">
    <property type="term" value="C:cell outer membrane"/>
    <property type="evidence" value="ECO:0007669"/>
    <property type="project" value="UniProtKB-SubCell"/>
</dbReference>
<dbReference type="AlphaFoldDB" id="A0A328C446"/>
<name>A0A328C446_9DELT</name>
<evidence type="ECO:0000256" key="12">
    <source>
        <dbReference type="RuleBase" id="RU003357"/>
    </source>
</evidence>
<comment type="similarity">
    <text evidence="12">Belongs to the TonB-dependent receptor family.</text>
</comment>
<dbReference type="GO" id="GO:0006826">
    <property type="term" value="P:iron ion transport"/>
    <property type="evidence" value="ECO:0007669"/>
    <property type="project" value="UniProtKB-KW"/>
</dbReference>
<evidence type="ECO:0000313" key="18">
    <source>
        <dbReference type="Proteomes" id="UP000249169"/>
    </source>
</evidence>
<evidence type="ECO:0000259" key="16">
    <source>
        <dbReference type="Pfam" id="PF07715"/>
    </source>
</evidence>
<dbReference type="InterPro" id="IPR036942">
    <property type="entry name" value="Beta-barrel_TonB_sf"/>
</dbReference>
<comment type="caution">
    <text evidence="17">The sequence shown here is derived from an EMBL/GenBank/DDBJ whole genome shotgun (WGS) entry which is preliminary data.</text>
</comment>
<keyword evidence="4" id="KW-0410">Iron transport</keyword>
<keyword evidence="18" id="KW-1185">Reference proteome</keyword>
<dbReference type="Gene3D" id="2.170.130.10">
    <property type="entry name" value="TonB-dependent receptor, plug domain"/>
    <property type="match status" value="1"/>
</dbReference>
<dbReference type="PANTHER" id="PTHR32552:SF68">
    <property type="entry name" value="FERRICHROME OUTER MEMBRANE TRANSPORTER_PHAGE RECEPTOR"/>
    <property type="match status" value="1"/>
</dbReference>
<feature type="chain" id="PRO_5016453109" description="TonB-dependent receptor" evidence="14">
    <location>
        <begin position="24"/>
        <end position="709"/>
    </location>
</feature>
<evidence type="ECO:0000313" key="17">
    <source>
        <dbReference type="EMBL" id="RAL20072.1"/>
    </source>
</evidence>
<evidence type="ECO:0000256" key="1">
    <source>
        <dbReference type="ARBA" id="ARBA00004571"/>
    </source>
</evidence>
<evidence type="ECO:0000256" key="14">
    <source>
        <dbReference type="SAM" id="SignalP"/>
    </source>
</evidence>
<keyword evidence="7" id="KW-0408">Iron</keyword>
<evidence type="ECO:0000256" key="9">
    <source>
        <dbReference type="ARBA" id="ARBA00023077"/>
    </source>
</evidence>
<evidence type="ECO:0000256" key="11">
    <source>
        <dbReference type="ARBA" id="ARBA00023237"/>
    </source>
</evidence>
<evidence type="ECO:0000256" key="5">
    <source>
        <dbReference type="ARBA" id="ARBA00022692"/>
    </source>
</evidence>
<sequence>MHRALAGVLVGIGVLWSAPAPRAQEPPPPPTTAAAAPAPAPAAETPDAEPDTLRVRVTATVRTTPTSSAMTLGRQELEAAPARNAEELLRQVPGLTLTQHGSEGKGHQFFLRGFDAIHGADLELTLGGVGLNELSNIHAQGYIDLGVILPEAVESMRVTKGPFSIDQGLFGMAGSVDFKLGIRPEVVASRVRPHRVSTTLGTSGRLRLFARRSDPEGRRFAAAEALTDPGYGQQRGIDRLTFNAAARELALAGGTLEAWVATGAARFELPATLRLDDVNAGRIGFYDAYSASGRGSSARAIGAATWRGRNLRRSGDLLRVRLSASLRDLVLFENFTGALFDPLQGDRTRQAHRTFGGGADLFYLTPLTRRVSLVAGGHVGSEVLRQSEAPVDDALTPGAPTRRLDATQSIAGLRASLRLQPTPALRLDLGARQDALHFNTRDHLAPESPKASSPLLTAFSPRLSARYQPHDRWMLFATYGRGVRPPEARAFSSFEPEHESLASELAGNAPALTQSDAAELGVRFFATDWLGITLSAFGTHLDNEAVFDHLSGITLQLNATRRAGAEVFFDIHPTSWMHLSFDATYTHARFVGSGDQVPNVPWLVGGMHWVANHPAGWSAGLRFLGVSSRPLPFGATAGALTRFDATLGYRWRTLHLGLEVENLLHQRLREGTYHYASHWLPERPISRLPALHISAGPPLGARLTLSADF</sequence>
<keyword evidence="10 12" id="KW-0472">Membrane</keyword>
<dbReference type="Proteomes" id="UP000249169">
    <property type="component" value="Unassembled WGS sequence"/>
</dbReference>
<protein>
    <recommendedName>
        <fullName evidence="19">TonB-dependent receptor</fullName>
    </recommendedName>
</protein>
<accession>A0A328C446</accession>
<dbReference type="Gene3D" id="2.40.170.20">
    <property type="entry name" value="TonB-dependent receptor, beta-barrel domain"/>
    <property type="match status" value="1"/>
</dbReference>